<dbReference type="EMBL" id="BMAU01021243">
    <property type="protein sequence ID" value="GFY04039.1"/>
    <property type="molecule type" value="Genomic_DNA"/>
</dbReference>
<dbReference type="PANTHER" id="PTHR12984:SF16">
    <property type="entry name" value="BLACK MATCH, ISOFORM H"/>
    <property type="match status" value="1"/>
</dbReference>
<sequence>MLNASVALLRDNARPHAARRTAVVLMEFGWEFDALAFATEPVLGTLANVLGCLEERLPQNLPPLVREYSFLDLEIKYGLLQLTEALCFLHYSCKLIHRNLCPQSVIINKRGTWKLAGLEFAEKCNENDIMIRTRSINWILERKNPPLPGRMRLKWLNENMYDDYGYRNRIINQDVTNCVAEFDRQTQREIVCSRRTTNHYRISGENGNRKPCLEWEHRNNSRKDNEPDEGSGQMDLEHRDRIEEACRNGVNKDILKANLARKLPILSAHQKIELNENVHKRPSSYLLTHLQRRLRNQSNVAFLILSHLPYPSDFPSSEFYFFLELKDHCWVGDLTTQMTSFNKYTLVAFERSKQWESGMDSD</sequence>
<comment type="caution">
    <text evidence="2">The sequence shown here is derived from an EMBL/GenBank/DDBJ whole genome shotgun (WGS) entry which is preliminary data.</text>
</comment>
<dbReference type="Gene3D" id="1.10.510.10">
    <property type="entry name" value="Transferase(Phosphotransferase) domain 1"/>
    <property type="match status" value="1"/>
</dbReference>
<feature type="compositionally biased region" description="Basic and acidic residues" evidence="1">
    <location>
        <begin position="211"/>
        <end position="225"/>
    </location>
</feature>
<name>A0A8X6V976_TRICX</name>
<organism evidence="2 3">
    <name type="scientific">Trichonephila clavipes</name>
    <name type="common">Golden silk orbweaver</name>
    <name type="synonym">Nephila clavipes</name>
    <dbReference type="NCBI Taxonomy" id="2585209"/>
    <lineage>
        <taxon>Eukaryota</taxon>
        <taxon>Metazoa</taxon>
        <taxon>Ecdysozoa</taxon>
        <taxon>Arthropoda</taxon>
        <taxon>Chelicerata</taxon>
        <taxon>Arachnida</taxon>
        <taxon>Araneae</taxon>
        <taxon>Araneomorphae</taxon>
        <taxon>Entelegynae</taxon>
        <taxon>Araneoidea</taxon>
        <taxon>Nephilidae</taxon>
        <taxon>Trichonephila</taxon>
    </lineage>
</organism>
<evidence type="ECO:0000313" key="3">
    <source>
        <dbReference type="Proteomes" id="UP000887159"/>
    </source>
</evidence>
<dbReference type="Proteomes" id="UP000887159">
    <property type="component" value="Unassembled WGS sequence"/>
</dbReference>
<keyword evidence="3" id="KW-1185">Reference proteome</keyword>
<dbReference type="InterPro" id="IPR051177">
    <property type="entry name" value="CIK-Related_Protein"/>
</dbReference>
<feature type="region of interest" description="Disordered" evidence="1">
    <location>
        <begin position="211"/>
        <end position="234"/>
    </location>
</feature>
<gene>
    <name evidence="2" type="primary">Scyl2</name>
    <name evidence="2" type="ORF">TNCV_1198171</name>
</gene>
<evidence type="ECO:0000256" key="1">
    <source>
        <dbReference type="SAM" id="MobiDB-lite"/>
    </source>
</evidence>
<reference evidence="2" key="1">
    <citation type="submission" date="2020-08" db="EMBL/GenBank/DDBJ databases">
        <title>Multicomponent nature underlies the extraordinary mechanical properties of spider dragline silk.</title>
        <authorList>
            <person name="Kono N."/>
            <person name="Nakamura H."/>
            <person name="Mori M."/>
            <person name="Yoshida Y."/>
            <person name="Ohtoshi R."/>
            <person name="Malay A.D."/>
            <person name="Moran D.A.P."/>
            <person name="Tomita M."/>
            <person name="Numata K."/>
            <person name="Arakawa K."/>
        </authorList>
    </citation>
    <scope>NUCLEOTIDE SEQUENCE</scope>
</reference>
<dbReference type="SUPFAM" id="SSF56112">
    <property type="entry name" value="Protein kinase-like (PK-like)"/>
    <property type="match status" value="1"/>
</dbReference>
<dbReference type="PANTHER" id="PTHR12984">
    <property type="entry name" value="SCY1-RELATED S/T PROTEIN KINASE-LIKE"/>
    <property type="match status" value="1"/>
</dbReference>
<protein>
    <submittedName>
        <fullName evidence="2">SCY1-like protein 2</fullName>
    </submittedName>
</protein>
<dbReference type="AlphaFoldDB" id="A0A8X6V976"/>
<accession>A0A8X6V976</accession>
<evidence type="ECO:0000313" key="2">
    <source>
        <dbReference type="EMBL" id="GFY04039.1"/>
    </source>
</evidence>
<dbReference type="InterPro" id="IPR011009">
    <property type="entry name" value="Kinase-like_dom_sf"/>
</dbReference>
<proteinExistence type="predicted"/>